<dbReference type="EMBL" id="BMZG01000004">
    <property type="protein sequence ID" value="GHA70922.1"/>
    <property type="molecule type" value="Genomic_DNA"/>
</dbReference>
<reference evidence="1" key="2">
    <citation type="submission" date="2020-09" db="EMBL/GenBank/DDBJ databases">
        <authorList>
            <person name="Sun Q."/>
            <person name="Kim S."/>
        </authorList>
    </citation>
    <scope>NUCLEOTIDE SEQUENCE</scope>
    <source>
        <strain evidence="1">KCTC 32501</strain>
    </source>
</reference>
<organism evidence="1 2">
    <name type="scientific">Formosimonas limnophila</name>
    <dbReference type="NCBI Taxonomy" id="1384487"/>
    <lineage>
        <taxon>Bacteria</taxon>
        <taxon>Pseudomonadati</taxon>
        <taxon>Pseudomonadota</taxon>
        <taxon>Betaproteobacteria</taxon>
        <taxon>Burkholderiales</taxon>
        <taxon>Burkholderiaceae</taxon>
        <taxon>Formosimonas</taxon>
    </lineage>
</organism>
<reference evidence="1" key="1">
    <citation type="journal article" date="2014" name="Int. J. Syst. Evol. Microbiol.">
        <title>Complete genome sequence of Corynebacterium casei LMG S-19264T (=DSM 44701T), isolated from a smear-ripened cheese.</title>
        <authorList>
            <consortium name="US DOE Joint Genome Institute (JGI-PGF)"/>
            <person name="Walter F."/>
            <person name="Albersmeier A."/>
            <person name="Kalinowski J."/>
            <person name="Ruckert C."/>
        </authorList>
    </citation>
    <scope>NUCLEOTIDE SEQUENCE</scope>
    <source>
        <strain evidence="1">KCTC 32501</strain>
    </source>
</reference>
<name>A0A8J3CMA3_9BURK</name>
<sequence>MILNGRTFVGYHVTTENGVTNFFSTSGKRMFYLPNNGKVIFEGRSGRFGGVVATVGNQFSLVLTEHGYRVLQLSK</sequence>
<comment type="caution">
    <text evidence="1">The sequence shown here is derived from an EMBL/GenBank/DDBJ whole genome shotgun (WGS) entry which is preliminary data.</text>
</comment>
<dbReference type="Proteomes" id="UP000614287">
    <property type="component" value="Unassembled WGS sequence"/>
</dbReference>
<gene>
    <name evidence="1" type="ORF">GCM10009007_09720</name>
</gene>
<evidence type="ECO:0000313" key="2">
    <source>
        <dbReference type="Proteomes" id="UP000614287"/>
    </source>
</evidence>
<proteinExistence type="predicted"/>
<accession>A0A8J3CMA3</accession>
<dbReference type="AlphaFoldDB" id="A0A8J3CMA3"/>
<keyword evidence="2" id="KW-1185">Reference proteome</keyword>
<evidence type="ECO:0000313" key="1">
    <source>
        <dbReference type="EMBL" id="GHA70922.1"/>
    </source>
</evidence>
<protein>
    <submittedName>
        <fullName evidence="1">Uncharacterized protein</fullName>
    </submittedName>
</protein>